<sequence>MSLIQTIFWFILALGVLVTIHEFGHYYVARRCGIKVLRFSVGFGKVLYSWRNKEGTEFAVAALPLGGYVKMLDEREGEVAEHEKHLAFTQKPVLSRIAVVVAGPLANFILAVLLYWFLTLQGHNELSAVVGKVEPGSIAAEAGLEPGQRILAVDGQPTPTRKMLYQQLLSRLGESGEIHFRVQYPGSNLTYESVAELDKWLSGTADPHPVSGLGMTLFYPPTRLELHRVQPEGPAAKAGLKEGDKLIAVDGEKIIDWEFWVSYIQGRANQAISLSYERDGRLLESYITPDEVTLEDGRRVGRVGTVNAREPWPKEMIIKREYGFVQSFVVAVDETWEQSKFVLVSLKKLIVGQISTKNLSGPLTIAKVAGDSAKAGWQQYISLLALLSVFLGVMNLLPIPVLDGGHLLYYVIELVKGSPLPERVQLWGYQIGMVMVLGIMAVALYNDVVRLF</sequence>
<dbReference type="Gene3D" id="2.30.42.10">
    <property type="match status" value="2"/>
</dbReference>
<evidence type="ECO:0000313" key="14">
    <source>
        <dbReference type="Proteomes" id="UP000528457"/>
    </source>
</evidence>
<evidence type="ECO:0000256" key="7">
    <source>
        <dbReference type="ARBA" id="ARBA00022833"/>
    </source>
</evidence>
<comment type="subcellular location">
    <subcellularLocation>
        <location evidence="2">Membrane</location>
        <topology evidence="2">Multi-pass membrane protein</topology>
    </subcellularLocation>
</comment>
<keyword evidence="10 11" id="KW-0472">Membrane</keyword>
<dbReference type="GO" id="GO:0016020">
    <property type="term" value="C:membrane"/>
    <property type="evidence" value="ECO:0007669"/>
    <property type="project" value="UniProtKB-SubCell"/>
</dbReference>
<dbReference type="PANTHER" id="PTHR42837:SF2">
    <property type="entry name" value="MEMBRANE METALLOPROTEASE ARASP2, CHLOROPLASTIC-RELATED"/>
    <property type="match status" value="1"/>
</dbReference>
<dbReference type="CDD" id="cd06163">
    <property type="entry name" value="S2P-M50_PDZ_RseP-like"/>
    <property type="match status" value="2"/>
</dbReference>
<evidence type="ECO:0000256" key="4">
    <source>
        <dbReference type="ARBA" id="ARBA00022670"/>
    </source>
</evidence>
<dbReference type="CDD" id="cd23081">
    <property type="entry name" value="cpPDZ_EcRseP-like"/>
    <property type="match status" value="1"/>
</dbReference>
<feature type="transmembrane region" description="Helical" evidence="11">
    <location>
        <begin position="377"/>
        <end position="397"/>
    </location>
</feature>
<keyword evidence="6 11" id="KW-0378">Hydrolase</keyword>
<dbReference type="EC" id="3.4.24.-" evidence="11"/>
<feature type="transmembrane region" description="Helical" evidence="11">
    <location>
        <begin position="6"/>
        <end position="28"/>
    </location>
</feature>
<evidence type="ECO:0000259" key="12">
    <source>
        <dbReference type="PROSITE" id="PS50106"/>
    </source>
</evidence>
<dbReference type="RefSeq" id="WP_166846142.1">
    <property type="nucleotide sequence ID" value="NZ_JAAONY010000002.1"/>
</dbReference>
<reference evidence="13 14" key="1">
    <citation type="submission" date="2020-08" db="EMBL/GenBank/DDBJ databases">
        <title>Genomic Encyclopedia of Type Strains, Phase IV (KMG-IV): sequencing the most valuable type-strain genomes for metagenomic binning, comparative biology and taxonomic classification.</title>
        <authorList>
            <person name="Goeker M."/>
        </authorList>
    </citation>
    <scope>NUCLEOTIDE SEQUENCE [LARGE SCALE GENOMIC DNA]</scope>
    <source>
        <strain evidence="13 14">DSM 22368</strain>
    </source>
</reference>
<organism evidence="13 14">
    <name type="scientific">Pseudoteredinibacter isoporae</name>
    <dbReference type="NCBI Taxonomy" id="570281"/>
    <lineage>
        <taxon>Bacteria</taxon>
        <taxon>Pseudomonadati</taxon>
        <taxon>Pseudomonadota</taxon>
        <taxon>Gammaproteobacteria</taxon>
        <taxon>Cellvibrionales</taxon>
        <taxon>Cellvibrionaceae</taxon>
        <taxon>Pseudoteredinibacter</taxon>
    </lineage>
</organism>
<accession>A0A7X0JUC4</accession>
<evidence type="ECO:0000256" key="6">
    <source>
        <dbReference type="ARBA" id="ARBA00022801"/>
    </source>
</evidence>
<dbReference type="InterPro" id="IPR041489">
    <property type="entry name" value="PDZ_6"/>
</dbReference>
<comment type="cofactor">
    <cofactor evidence="1 11">
        <name>Zn(2+)</name>
        <dbReference type="ChEBI" id="CHEBI:29105"/>
    </cofactor>
</comment>
<dbReference type="GO" id="GO:0004222">
    <property type="term" value="F:metalloendopeptidase activity"/>
    <property type="evidence" value="ECO:0007669"/>
    <property type="project" value="InterPro"/>
</dbReference>
<evidence type="ECO:0000256" key="1">
    <source>
        <dbReference type="ARBA" id="ARBA00001947"/>
    </source>
</evidence>
<dbReference type="Pfam" id="PF02163">
    <property type="entry name" value="Peptidase_M50"/>
    <property type="match status" value="1"/>
</dbReference>
<dbReference type="PANTHER" id="PTHR42837">
    <property type="entry name" value="REGULATOR OF SIGMA-E PROTEASE RSEP"/>
    <property type="match status" value="1"/>
</dbReference>
<comment type="caution">
    <text evidence="13">The sequence shown here is derived from an EMBL/GenBank/DDBJ whole genome shotgun (WGS) entry which is preliminary data.</text>
</comment>
<keyword evidence="5 11" id="KW-0812">Transmembrane</keyword>
<evidence type="ECO:0000256" key="10">
    <source>
        <dbReference type="ARBA" id="ARBA00023136"/>
    </source>
</evidence>
<keyword evidence="14" id="KW-1185">Reference proteome</keyword>
<dbReference type="InterPro" id="IPR036034">
    <property type="entry name" value="PDZ_sf"/>
</dbReference>
<feature type="domain" description="PDZ" evidence="12">
    <location>
        <begin position="118"/>
        <end position="177"/>
    </location>
</feature>
<dbReference type="PROSITE" id="PS50106">
    <property type="entry name" value="PDZ"/>
    <property type="match status" value="2"/>
</dbReference>
<dbReference type="EMBL" id="JACHHT010000002">
    <property type="protein sequence ID" value="MBB6522322.1"/>
    <property type="molecule type" value="Genomic_DNA"/>
</dbReference>
<comment type="similarity">
    <text evidence="3 11">Belongs to the peptidase M50B family.</text>
</comment>
<evidence type="ECO:0000256" key="2">
    <source>
        <dbReference type="ARBA" id="ARBA00004141"/>
    </source>
</evidence>
<dbReference type="InterPro" id="IPR008915">
    <property type="entry name" value="Peptidase_M50"/>
</dbReference>
<evidence type="ECO:0000256" key="8">
    <source>
        <dbReference type="ARBA" id="ARBA00022989"/>
    </source>
</evidence>
<protein>
    <recommendedName>
        <fullName evidence="11">Zinc metalloprotease</fullName>
        <ecNumber evidence="11">3.4.24.-</ecNumber>
    </recommendedName>
</protein>
<keyword evidence="11" id="KW-0479">Metal-binding</keyword>
<dbReference type="InterPro" id="IPR004387">
    <property type="entry name" value="Pept_M50_Zn"/>
</dbReference>
<feature type="domain" description="PDZ" evidence="12">
    <location>
        <begin position="194"/>
        <end position="254"/>
    </location>
</feature>
<proteinExistence type="inferred from homology"/>
<name>A0A7X0JUC4_9GAMM</name>
<dbReference type="SUPFAM" id="SSF50156">
    <property type="entry name" value="PDZ domain-like"/>
    <property type="match status" value="2"/>
</dbReference>
<feature type="transmembrane region" description="Helical" evidence="11">
    <location>
        <begin position="93"/>
        <end position="118"/>
    </location>
</feature>
<dbReference type="SMART" id="SM00228">
    <property type="entry name" value="PDZ"/>
    <property type="match status" value="2"/>
</dbReference>
<dbReference type="InParanoid" id="A0A7X0JUC4"/>
<evidence type="ECO:0000256" key="5">
    <source>
        <dbReference type="ARBA" id="ARBA00022692"/>
    </source>
</evidence>
<keyword evidence="9 11" id="KW-0482">Metalloprotease</keyword>
<dbReference type="GO" id="GO:0046872">
    <property type="term" value="F:metal ion binding"/>
    <property type="evidence" value="ECO:0007669"/>
    <property type="project" value="UniProtKB-KW"/>
</dbReference>
<keyword evidence="8 11" id="KW-1133">Transmembrane helix</keyword>
<dbReference type="InterPro" id="IPR001478">
    <property type="entry name" value="PDZ"/>
</dbReference>
<evidence type="ECO:0000256" key="9">
    <source>
        <dbReference type="ARBA" id="ARBA00023049"/>
    </source>
</evidence>
<keyword evidence="7 11" id="KW-0862">Zinc</keyword>
<evidence type="ECO:0000256" key="3">
    <source>
        <dbReference type="ARBA" id="ARBA00007931"/>
    </source>
</evidence>
<evidence type="ECO:0000256" key="11">
    <source>
        <dbReference type="RuleBase" id="RU362031"/>
    </source>
</evidence>
<dbReference type="FunCoup" id="A0A7X0JUC4">
    <property type="interactions" value="455"/>
</dbReference>
<evidence type="ECO:0000313" key="13">
    <source>
        <dbReference type="EMBL" id="MBB6522322.1"/>
    </source>
</evidence>
<dbReference type="NCBIfam" id="TIGR00054">
    <property type="entry name" value="RIP metalloprotease RseP"/>
    <property type="match status" value="1"/>
</dbReference>
<dbReference type="AlphaFoldDB" id="A0A7X0JUC4"/>
<keyword evidence="4 13" id="KW-0645">Protease</keyword>
<feature type="transmembrane region" description="Helical" evidence="11">
    <location>
        <begin position="426"/>
        <end position="445"/>
    </location>
</feature>
<dbReference type="GO" id="GO:0006508">
    <property type="term" value="P:proteolysis"/>
    <property type="evidence" value="ECO:0007669"/>
    <property type="project" value="UniProtKB-KW"/>
</dbReference>
<dbReference type="Proteomes" id="UP000528457">
    <property type="component" value="Unassembled WGS sequence"/>
</dbReference>
<dbReference type="Pfam" id="PF17820">
    <property type="entry name" value="PDZ_6"/>
    <property type="match status" value="2"/>
</dbReference>
<gene>
    <name evidence="13" type="ORF">HNR48_002607</name>
</gene>